<dbReference type="RefSeq" id="WP_390308432.1">
    <property type="nucleotide sequence ID" value="NZ_JBHRRZ010000040.1"/>
</dbReference>
<evidence type="ECO:0000313" key="2">
    <source>
        <dbReference type="Proteomes" id="UP001595387"/>
    </source>
</evidence>
<protein>
    <submittedName>
        <fullName evidence="1">Spo0E family sporulation regulatory protein-aspartic acid phosphatase</fullName>
    </submittedName>
</protein>
<sequence length="51" mass="5809">MTAIDPLLFKIETVRKRLIEIGDAKGYTNPESVSLSQELDRLLNLYEKAKS</sequence>
<dbReference type="Proteomes" id="UP001595387">
    <property type="component" value="Unassembled WGS sequence"/>
</dbReference>
<dbReference type="InterPro" id="IPR037208">
    <property type="entry name" value="Spo0E-like_sf"/>
</dbReference>
<dbReference type="Gene3D" id="4.10.280.10">
    <property type="entry name" value="Helix-loop-helix DNA-binding domain"/>
    <property type="match status" value="1"/>
</dbReference>
<evidence type="ECO:0000313" key="1">
    <source>
        <dbReference type="EMBL" id="MFC2950276.1"/>
    </source>
</evidence>
<dbReference type="InterPro" id="IPR036638">
    <property type="entry name" value="HLH_DNA-bd_sf"/>
</dbReference>
<comment type="caution">
    <text evidence="1">The sequence shown here is derived from an EMBL/GenBank/DDBJ whole genome shotgun (WGS) entry which is preliminary data.</text>
</comment>
<dbReference type="SUPFAM" id="SSF140500">
    <property type="entry name" value="BAS1536-like"/>
    <property type="match status" value="1"/>
</dbReference>
<proteinExistence type="predicted"/>
<accession>A0ABV7ABM2</accession>
<dbReference type="EMBL" id="JBHRRZ010000040">
    <property type="protein sequence ID" value="MFC2950276.1"/>
    <property type="molecule type" value="Genomic_DNA"/>
</dbReference>
<reference evidence="2" key="1">
    <citation type="journal article" date="2019" name="Int. J. Syst. Evol. Microbiol.">
        <title>The Global Catalogue of Microorganisms (GCM) 10K type strain sequencing project: providing services to taxonomists for standard genome sequencing and annotation.</title>
        <authorList>
            <consortium name="The Broad Institute Genomics Platform"/>
            <consortium name="The Broad Institute Genome Sequencing Center for Infectious Disease"/>
            <person name="Wu L."/>
            <person name="Ma J."/>
        </authorList>
    </citation>
    <scope>NUCLEOTIDE SEQUENCE [LARGE SCALE GENOMIC DNA]</scope>
    <source>
        <strain evidence="2">KCTC 13193</strain>
    </source>
</reference>
<gene>
    <name evidence="1" type="ORF">ACFODW_18275</name>
</gene>
<name>A0ABV7ABM2_9BACI</name>
<organism evidence="1 2">
    <name type="scientific">Virgibacillus sediminis</name>
    <dbReference type="NCBI Taxonomy" id="202260"/>
    <lineage>
        <taxon>Bacteria</taxon>
        <taxon>Bacillati</taxon>
        <taxon>Bacillota</taxon>
        <taxon>Bacilli</taxon>
        <taxon>Bacillales</taxon>
        <taxon>Bacillaceae</taxon>
        <taxon>Virgibacillus</taxon>
    </lineage>
</organism>
<keyword evidence="2" id="KW-1185">Reference proteome</keyword>
<dbReference type="Pfam" id="PF09388">
    <property type="entry name" value="SpoOE-like"/>
    <property type="match status" value="1"/>
</dbReference>
<dbReference type="InterPro" id="IPR018540">
    <property type="entry name" value="Spo0E-like"/>
</dbReference>